<dbReference type="InterPro" id="IPR036388">
    <property type="entry name" value="WH-like_DNA-bd_sf"/>
</dbReference>
<keyword evidence="3" id="KW-0238">DNA-binding</keyword>
<dbReference type="FunFam" id="1.10.10.10:FF:000001">
    <property type="entry name" value="LysR family transcriptional regulator"/>
    <property type="match status" value="1"/>
</dbReference>
<protein>
    <submittedName>
        <fullName evidence="6">LysR family transcriptional regulator</fullName>
    </submittedName>
</protein>
<evidence type="ECO:0000256" key="4">
    <source>
        <dbReference type="ARBA" id="ARBA00023163"/>
    </source>
</evidence>
<dbReference type="Gene3D" id="1.10.10.10">
    <property type="entry name" value="Winged helix-like DNA-binding domain superfamily/Winged helix DNA-binding domain"/>
    <property type="match status" value="1"/>
</dbReference>
<dbReference type="PANTHER" id="PTHR30537">
    <property type="entry name" value="HTH-TYPE TRANSCRIPTIONAL REGULATOR"/>
    <property type="match status" value="1"/>
</dbReference>
<organism evidence="6 7">
    <name type="scientific">Acinetobacter calcoaceticus</name>
    <dbReference type="NCBI Taxonomy" id="471"/>
    <lineage>
        <taxon>Bacteria</taxon>
        <taxon>Pseudomonadati</taxon>
        <taxon>Pseudomonadota</taxon>
        <taxon>Gammaproteobacteria</taxon>
        <taxon>Moraxellales</taxon>
        <taxon>Moraxellaceae</taxon>
        <taxon>Acinetobacter</taxon>
        <taxon>Acinetobacter calcoaceticus/baumannii complex</taxon>
    </lineage>
</organism>
<dbReference type="Proteomes" id="UP000294963">
    <property type="component" value="Unassembled WGS sequence"/>
</dbReference>
<comment type="similarity">
    <text evidence="1">Belongs to the LysR transcriptional regulatory family.</text>
</comment>
<dbReference type="InterPro" id="IPR058163">
    <property type="entry name" value="LysR-type_TF_proteobact-type"/>
</dbReference>
<dbReference type="EMBL" id="SLVJ01000013">
    <property type="protein sequence ID" value="TCM66406.1"/>
    <property type="molecule type" value="Genomic_DNA"/>
</dbReference>
<name>A0A4R1XRF1_ACICA</name>
<evidence type="ECO:0000313" key="6">
    <source>
        <dbReference type="EMBL" id="TCM66406.1"/>
    </source>
</evidence>
<evidence type="ECO:0000256" key="2">
    <source>
        <dbReference type="ARBA" id="ARBA00023015"/>
    </source>
</evidence>
<keyword evidence="2" id="KW-0805">Transcription regulation</keyword>
<feature type="domain" description="HTH lysR-type" evidence="5">
    <location>
        <begin position="29"/>
        <end position="86"/>
    </location>
</feature>
<dbReference type="PROSITE" id="PS50931">
    <property type="entry name" value="HTH_LYSR"/>
    <property type="match status" value="1"/>
</dbReference>
<sequence length="322" mass="37095">MYLALICSVLRIMTERLIAMHTFKSKEYPSITSLRCFEASARYLSFTKAAHVLHMTQSAISKQVAHLEESLNVQLFERTLQRLQLTPTGKMFLIETQAILNQIERSVLKVLAHRNQADTLNILSHPTLCSRWLIPLLKGFNTEHPQISLDIQEQFDSADIDINLTDIAFLYGDGIWRDMSSIQLFEEECVAVCSPDLLSQPLSSLDDFQHQVLIQSRARPRAWEEYFQAQDYVHEKSYKGPRVDTFAACVNSALIHAGIAIVPKFFVKKELQNGELVLAWPYHMQTHRRYYMTYPTSMSKTPKILAMVQWIEQALKQQAMVE</sequence>
<dbReference type="SUPFAM" id="SSF46785">
    <property type="entry name" value="Winged helix' DNA-binding domain"/>
    <property type="match status" value="1"/>
</dbReference>
<accession>A0A4R1XRF1</accession>
<dbReference type="InterPro" id="IPR036390">
    <property type="entry name" value="WH_DNA-bd_sf"/>
</dbReference>
<dbReference type="GO" id="GO:0006351">
    <property type="term" value="P:DNA-templated transcription"/>
    <property type="evidence" value="ECO:0007669"/>
    <property type="project" value="TreeGrafter"/>
</dbReference>
<dbReference type="GO" id="GO:0003700">
    <property type="term" value="F:DNA-binding transcription factor activity"/>
    <property type="evidence" value="ECO:0007669"/>
    <property type="project" value="InterPro"/>
</dbReference>
<evidence type="ECO:0000259" key="5">
    <source>
        <dbReference type="PROSITE" id="PS50931"/>
    </source>
</evidence>
<evidence type="ECO:0000256" key="1">
    <source>
        <dbReference type="ARBA" id="ARBA00009437"/>
    </source>
</evidence>
<gene>
    <name evidence="6" type="ORF">EC844_1136</name>
</gene>
<dbReference type="Gene3D" id="3.40.190.10">
    <property type="entry name" value="Periplasmic binding protein-like II"/>
    <property type="match status" value="2"/>
</dbReference>
<proteinExistence type="inferred from homology"/>
<evidence type="ECO:0000313" key="7">
    <source>
        <dbReference type="Proteomes" id="UP000294963"/>
    </source>
</evidence>
<keyword evidence="4" id="KW-0804">Transcription</keyword>
<dbReference type="Pfam" id="PF03466">
    <property type="entry name" value="LysR_substrate"/>
    <property type="match status" value="1"/>
</dbReference>
<reference evidence="6 7" key="1">
    <citation type="submission" date="2019-03" db="EMBL/GenBank/DDBJ databases">
        <title>Genomic analyses of the natural microbiome of Caenorhabditis elegans.</title>
        <authorList>
            <person name="Samuel B."/>
        </authorList>
    </citation>
    <scope>NUCLEOTIDE SEQUENCE [LARGE SCALE GENOMIC DNA]</scope>
    <source>
        <strain evidence="6 7">JUb89</strain>
    </source>
</reference>
<dbReference type="PANTHER" id="PTHR30537:SF26">
    <property type="entry name" value="GLYCINE CLEAVAGE SYSTEM TRANSCRIPTIONAL ACTIVATOR"/>
    <property type="match status" value="1"/>
</dbReference>
<keyword evidence="7" id="KW-1185">Reference proteome</keyword>
<dbReference type="GO" id="GO:0043565">
    <property type="term" value="F:sequence-specific DNA binding"/>
    <property type="evidence" value="ECO:0007669"/>
    <property type="project" value="TreeGrafter"/>
</dbReference>
<dbReference type="SUPFAM" id="SSF53850">
    <property type="entry name" value="Periplasmic binding protein-like II"/>
    <property type="match status" value="1"/>
</dbReference>
<dbReference type="PRINTS" id="PR00039">
    <property type="entry name" value="HTHLYSR"/>
</dbReference>
<evidence type="ECO:0000256" key="3">
    <source>
        <dbReference type="ARBA" id="ARBA00023125"/>
    </source>
</evidence>
<dbReference type="Pfam" id="PF00126">
    <property type="entry name" value="HTH_1"/>
    <property type="match status" value="1"/>
</dbReference>
<comment type="caution">
    <text evidence="6">The sequence shown here is derived from an EMBL/GenBank/DDBJ whole genome shotgun (WGS) entry which is preliminary data.</text>
</comment>
<dbReference type="InterPro" id="IPR000847">
    <property type="entry name" value="LysR_HTH_N"/>
</dbReference>
<dbReference type="AlphaFoldDB" id="A0A4R1XRF1"/>
<dbReference type="InterPro" id="IPR005119">
    <property type="entry name" value="LysR_subst-bd"/>
</dbReference>